<name>A0AAE0XDS0_9GAST</name>
<feature type="domain" description="C2" evidence="4">
    <location>
        <begin position="225"/>
        <end position="345"/>
    </location>
</feature>
<dbReference type="GO" id="GO:0000149">
    <property type="term" value="F:SNARE binding"/>
    <property type="evidence" value="ECO:0007669"/>
    <property type="project" value="TreeGrafter"/>
</dbReference>
<evidence type="ECO:0000256" key="3">
    <source>
        <dbReference type="SAM" id="Phobius"/>
    </source>
</evidence>
<dbReference type="SUPFAM" id="SSF49562">
    <property type="entry name" value="C2 domain (Calcium/lipid-binding domain, CaLB)"/>
    <property type="match status" value="2"/>
</dbReference>
<dbReference type="GO" id="GO:0017156">
    <property type="term" value="P:calcium-ion regulated exocytosis"/>
    <property type="evidence" value="ECO:0007669"/>
    <property type="project" value="TreeGrafter"/>
</dbReference>
<dbReference type="Proteomes" id="UP001283361">
    <property type="component" value="Unassembled WGS sequence"/>
</dbReference>
<dbReference type="InterPro" id="IPR047897">
    <property type="entry name" value="Synaptotagmin-15/17_C2A"/>
</dbReference>
<proteinExistence type="predicted"/>
<dbReference type="GO" id="GO:0005544">
    <property type="term" value="F:calcium-dependent phospholipid binding"/>
    <property type="evidence" value="ECO:0007669"/>
    <property type="project" value="TreeGrafter"/>
</dbReference>
<feature type="transmembrane region" description="Helical" evidence="3">
    <location>
        <begin position="74"/>
        <end position="97"/>
    </location>
</feature>
<keyword evidence="1" id="KW-0677">Repeat</keyword>
<dbReference type="GO" id="GO:0030276">
    <property type="term" value="F:clathrin binding"/>
    <property type="evidence" value="ECO:0007669"/>
    <property type="project" value="TreeGrafter"/>
</dbReference>
<keyword evidence="3" id="KW-1133">Transmembrane helix</keyword>
<evidence type="ECO:0000313" key="6">
    <source>
        <dbReference type="Proteomes" id="UP001283361"/>
    </source>
</evidence>
<keyword evidence="3" id="KW-0472">Membrane</keyword>
<dbReference type="InterPro" id="IPR000008">
    <property type="entry name" value="C2_dom"/>
</dbReference>
<comment type="caution">
    <text evidence="5">The sequence shown here is derived from an EMBL/GenBank/DDBJ whole genome shotgun (WGS) entry which is preliminary data.</text>
</comment>
<dbReference type="CDD" id="cd08390">
    <property type="entry name" value="C2A_Synaptotagmin-15-17"/>
    <property type="match status" value="1"/>
</dbReference>
<keyword evidence="6" id="KW-1185">Reference proteome</keyword>
<dbReference type="GO" id="GO:0005886">
    <property type="term" value="C:plasma membrane"/>
    <property type="evidence" value="ECO:0007669"/>
    <property type="project" value="TreeGrafter"/>
</dbReference>
<dbReference type="Pfam" id="PF00168">
    <property type="entry name" value="C2"/>
    <property type="match status" value="2"/>
</dbReference>
<reference evidence="5" key="1">
    <citation type="journal article" date="2023" name="G3 (Bethesda)">
        <title>A reference genome for the long-term kleptoplast-retaining sea slug Elysia crispata morphotype clarki.</title>
        <authorList>
            <person name="Eastman K.E."/>
            <person name="Pendleton A.L."/>
            <person name="Shaikh M.A."/>
            <person name="Suttiyut T."/>
            <person name="Ogas R."/>
            <person name="Tomko P."/>
            <person name="Gavelis G."/>
            <person name="Widhalm J.R."/>
            <person name="Wisecaver J.H."/>
        </authorList>
    </citation>
    <scope>NUCLEOTIDE SEQUENCE</scope>
    <source>
        <strain evidence="5">ECLA1</strain>
    </source>
</reference>
<protein>
    <recommendedName>
        <fullName evidence="4">C2 domain-containing protein</fullName>
    </recommendedName>
</protein>
<dbReference type="PRINTS" id="PR00360">
    <property type="entry name" value="C2DOMAIN"/>
</dbReference>
<dbReference type="GO" id="GO:0005509">
    <property type="term" value="F:calcium ion binding"/>
    <property type="evidence" value="ECO:0007669"/>
    <property type="project" value="TreeGrafter"/>
</dbReference>
<organism evidence="5 6">
    <name type="scientific">Elysia crispata</name>
    <name type="common">lettuce slug</name>
    <dbReference type="NCBI Taxonomy" id="231223"/>
    <lineage>
        <taxon>Eukaryota</taxon>
        <taxon>Metazoa</taxon>
        <taxon>Spiralia</taxon>
        <taxon>Lophotrochozoa</taxon>
        <taxon>Mollusca</taxon>
        <taxon>Gastropoda</taxon>
        <taxon>Heterobranchia</taxon>
        <taxon>Euthyneura</taxon>
        <taxon>Panpulmonata</taxon>
        <taxon>Sacoglossa</taxon>
        <taxon>Placobranchoidea</taxon>
        <taxon>Plakobranchidae</taxon>
        <taxon>Elysia</taxon>
    </lineage>
</organism>
<gene>
    <name evidence="5" type="ORF">RRG08_021646</name>
</gene>
<evidence type="ECO:0000256" key="1">
    <source>
        <dbReference type="ARBA" id="ARBA00022737"/>
    </source>
</evidence>
<dbReference type="Gene3D" id="2.60.40.150">
    <property type="entry name" value="C2 domain"/>
    <property type="match status" value="2"/>
</dbReference>
<evidence type="ECO:0000256" key="2">
    <source>
        <dbReference type="SAM" id="MobiDB-lite"/>
    </source>
</evidence>
<evidence type="ECO:0000313" key="5">
    <source>
        <dbReference type="EMBL" id="KAK3690950.1"/>
    </source>
</evidence>
<feature type="compositionally biased region" description="Polar residues" evidence="2">
    <location>
        <begin position="117"/>
        <end position="132"/>
    </location>
</feature>
<dbReference type="FunFam" id="2.60.40.150:FF:000237">
    <property type="entry name" value="Synaptotagmin 15"/>
    <property type="match status" value="1"/>
</dbReference>
<dbReference type="PROSITE" id="PS50004">
    <property type="entry name" value="C2"/>
    <property type="match status" value="1"/>
</dbReference>
<dbReference type="GO" id="GO:0070382">
    <property type="term" value="C:exocytic vesicle"/>
    <property type="evidence" value="ECO:0007669"/>
    <property type="project" value="TreeGrafter"/>
</dbReference>
<dbReference type="PANTHER" id="PTHR10024">
    <property type="entry name" value="SYNAPTOTAGMIN"/>
    <property type="match status" value="1"/>
</dbReference>
<dbReference type="AlphaFoldDB" id="A0AAE0XDS0"/>
<feature type="region of interest" description="Disordered" evidence="2">
    <location>
        <begin position="115"/>
        <end position="143"/>
    </location>
</feature>
<dbReference type="InterPro" id="IPR035892">
    <property type="entry name" value="C2_domain_sf"/>
</dbReference>
<dbReference type="EMBL" id="JAWDGP010008106">
    <property type="protein sequence ID" value="KAK3690950.1"/>
    <property type="molecule type" value="Genomic_DNA"/>
</dbReference>
<keyword evidence="3" id="KW-0812">Transmembrane</keyword>
<accession>A0AAE0XDS0</accession>
<sequence length="529" mass="58913">MRRKLLVEREAGFGGFPGLDYQKRQSWTQAHSLPSPGESLNLARALESKEPKTAPVEGTPVKTSGGLFENGSTVTLGVVCACGLLVLVMAMVMLLWLRARRRRQKLLQDLTFDGMDQSKSTKSAPTSRSPSPKQDKRMSWTEPTTSKKAIRGILVRSLTADRIPEFTLPPERVQPRSISLEGDQGQQFTYSHSPHREYLNAIKPDLYSSQTTPSEDDDLSGPDSSNGRLWYSLLYNPEVEQLAVTLIKVKDLPGRAPNNNPRDPFVKIFLLPDERTCRVSKVKRKTLNPVYNETVSFAVSQTEVIKRVLRFSVYDVDKRRVRHSLGHVIVNLKDLDLSKGDARWADLETAVQPVSAMGDMQVSLLYLPHNDKIKIGLHKARNLTHMVDYSNNMGAYMRIQLMYGHKCHRMKRTLAVASSTEISFNESLSFTVQGRQFDSCNIIISLMLTFPGLARPASSRRPAAAAAGSSRGGPVSGDADVEYGRVALGPFMYARGEELAHWQQMLAHPKVVSTKWHALNNGVVQSSSP</sequence>
<dbReference type="SMART" id="SM00239">
    <property type="entry name" value="C2"/>
    <property type="match status" value="2"/>
</dbReference>
<evidence type="ECO:0000259" key="4">
    <source>
        <dbReference type="PROSITE" id="PS50004"/>
    </source>
</evidence>
<dbReference type="GO" id="GO:0001786">
    <property type="term" value="F:phosphatidylserine binding"/>
    <property type="evidence" value="ECO:0007669"/>
    <property type="project" value="TreeGrafter"/>
</dbReference>
<dbReference type="PANTHER" id="PTHR10024:SF377">
    <property type="entry name" value="SYNAPTOTAGMIN-15-LIKE ISOFORM X1"/>
    <property type="match status" value="1"/>
</dbReference>